<reference evidence="3" key="1">
    <citation type="submission" date="2020-01" db="EMBL/GenBank/DDBJ databases">
        <title>Whole-genome analyses of novel actinobacteria.</title>
        <authorList>
            <person name="Sahin N."/>
        </authorList>
    </citation>
    <scope>NUCLEOTIDE SEQUENCE</scope>
    <source>
        <strain evidence="3">YC537</strain>
    </source>
</reference>
<dbReference type="InterPro" id="IPR015943">
    <property type="entry name" value="WD40/YVTN_repeat-like_dom_sf"/>
</dbReference>
<evidence type="ECO:0000256" key="2">
    <source>
        <dbReference type="SAM" id="SignalP"/>
    </source>
</evidence>
<protein>
    <recommendedName>
        <fullName evidence="5">Virginiamycin B lyase</fullName>
    </recommendedName>
</protein>
<keyword evidence="4" id="KW-1185">Reference proteome</keyword>
<accession>A0A964UT98</accession>
<name>A0A964UT98_9ACTN</name>
<dbReference type="PANTHER" id="PTHR40274:SF3">
    <property type="entry name" value="VIRGINIAMYCIN B LYASE"/>
    <property type="match status" value="1"/>
</dbReference>
<evidence type="ECO:0000313" key="4">
    <source>
        <dbReference type="Proteomes" id="UP000598297"/>
    </source>
</evidence>
<proteinExistence type="predicted"/>
<feature type="region of interest" description="Disordered" evidence="1">
    <location>
        <begin position="27"/>
        <end position="49"/>
    </location>
</feature>
<feature type="compositionally biased region" description="Low complexity" evidence="1">
    <location>
        <begin position="27"/>
        <end position="37"/>
    </location>
</feature>
<dbReference type="SUPFAM" id="SSF101898">
    <property type="entry name" value="NHL repeat"/>
    <property type="match status" value="1"/>
</dbReference>
<evidence type="ECO:0000256" key="1">
    <source>
        <dbReference type="SAM" id="MobiDB-lite"/>
    </source>
</evidence>
<dbReference type="PANTHER" id="PTHR40274">
    <property type="entry name" value="VIRGINIAMYCIN B LYASE"/>
    <property type="match status" value="1"/>
</dbReference>
<feature type="signal peptide" evidence="2">
    <location>
        <begin position="1"/>
        <end position="28"/>
    </location>
</feature>
<feature type="chain" id="PRO_5038098423" description="Virginiamycin B lyase" evidence="2">
    <location>
        <begin position="29"/>
        <end position="351"/>
    </location>
</feature>
<organism evidence="3 4">
    <name type="scientific">Streptomyces boluensis</name>
    <dbReference type="NCBI Taxonomy" id="1775135"/>
    <lineage>
        <taxon>Bacteria</taxon>
        <taxon>Bacillati</taxon>
        <taxon>Actinomycetota</taxon>
        <taxon>Actinomycetes</taxon>
        <taxon>Kitasatosporales</taxon>
        <taxon>Streptomycetaceae</taxon>
        <taxon>Streptomyces</taxon>
    </lineage>
</organism>
<dbReference type="OrthoDB" id="9812926at2"/>
<dbReference type="Gene3D" id="2.130.10.10">
    <property type="entry name" value="YVTN repeat-like/Quinoprotein amine dehydrogenase"/>
    <property type="match status" value="1"/>
</dbReference>
<sequence>MRNGRRLCGGIATAAVMAASLLVTPAGASPGGPTAPGRLAPPSEGVREYPLPQPRVGTTHELIAGPDGNLWITQPAQDRVLRVSPSGATVGVVNFPKGSAPHGIDKDRRGHVWVTEEHSNTLVELDASGNRLSRHRLPVPDAGPHGLRIGCDGRTVWWTGKANGTVGSFHPRTGTWQVRRLAPNSQPIYLARGPRCSMWFTELTGNRIGRVNASGAVREYRIPTPDSRPIAIAADRRGHMWFTEEAGRAYAELAPASGRITEHRTDVPGAKMAGLAFDGCGDLWVQYNEPGLIDRVRPHRPSDAPDRYRLSTTTPIGHRIIPGNDGSMWFTELGTDTLGSVPTGCPAPRPS</sequence>
<dbReference type="Pfam" id="PF24684">
    <property type="entry name" value="Vgb_lyase"/>
    <property type="match status" value="1"/>
</dbReference>
<comment type="caution">
    <text evidence="3">The sequence shown here is derived from an EMBL/GenBank/DDBJ whole genome shotgun (WGS) entry which is preliminary data.</text>
</comment>
<dbReference type="InterPro" id="IPR051344">
    <property type="entry name" value="Vgb"/>
</dbReference>
<dbReference type="RefSeq" id="WP_161697609.1">
    <property type="nucleotide sequence ID" value="NZ_JAAAHS010000089.1"/>
</dbReference>
<evidence type="ECO:0008006" key="5">
    <source>
        <dbReference type="Google" id="ProtNLM"/>
    </source>
</evidence>
<keyword evidence="2" id="KW-0732">Signal</keyword>
<dbReference type="AlphaFoldDB" id="A0A964UT98"/>
<dbReference type="EMBL" id="JAAAHS010000089">
    <property type="protein sequence ID" value="NBE52562.1"/>
    <property type="molecule type" value="Genomic_DNA"/>
</dbReference>
<dbReference type="Proteomes" id="UP000598297">
    <property type="component" value="Unassembled WGS sequence"/>
</dbReference>
<gene>
    <name evidence="3" type="ORF">GUY60_14230</name>
</gene>
<evidence type="ECO:0000313" key="3">
    <source>
        <dbReference type="EMBL" id="NBE52562.1"/>
    </source>
</evidence>